<evidence type="ECO:0008006" key="5">
    <source>
        <dbReference type="Google" id="ProtNLM"/>
    </source>
</evidence>
<dbReference type="InterPro" id="IPR025737">
    <property type="entry name" value="FApF"/>
</dbReference>
<feature type="region of interest" description="Disordered" evidence="1">
    <location>
        <begin position="289"/>
        <end position="331"/>
    </location>
</feature>
<dbReference type="EMBL" id="LIYD01000005">
    <property type="protein sequence ID" value="KOS04877.1"/>
    <property type="molecule type" value="Genomic_DNA"/>
</dbReference>
<proteinExistence type="predicted"/>
<feature type="chain" id="PRO_5005818332" description="Phenol meta deg superfamily protein" evidence="2">
    <location>
        <begin position="21"/>
        <end position="331"/>
    </location>
</feature>
<name>A0A0M8MFT7_9FLAO</name>
<sequence>MTRLTKLLIPALFTAAVAQAQYTDQINTNRPGQSQSAFAVGQTVFQIESGINGIYEKHEISRYEYYGANAEIALRYGVFAEEFEFMLNMQYEFDRYTNSLETYNRNDFRQLTFGAKYLLYDPDKYYTPEVNLYSWKENHKFRWRSLIPAVAVYAGFNLIGKNNPYTFPSDGISPKIVGILHNHFGKWVWVNNIIGDKLTTDYLSLGWITTITRGFSEKWSGFLEYQQYVSDYYADGVVRLGAAHLLNETMQIDASISTNFKDTPYVAYGGIGFSWRFDLNYKEVLLPGKGDREDEFNKDKAKQKEERDKRKQEREERRKALEETPVEPSGE</sequence>
<dbReference type="Pfam" id="PF13557">
    <property type="entry name" value="Phenol_MetA_deg"/>
    <property type="match status" value="1"/>
</dbReference>
<dbReference type="AlphaFoldDB" id="A0A0M8MFT7"/>
<evidence type="ECO:0000313" key="4">
    <source>
        <dbReference type="Proteomes" id="UP000037755"/>
    </source>
</evidence>
<feature type="signal peptide" evidence="2">
    <location>
        <begin position="1"/>
        <end position="20"/>
    </location>
</feature>
<dbReference type="STRING" id="1202724.AM493_01590"/>
<keyword evidence="2" id="KW-0732">Signal</keyword>
<protein>
    <recommendedName>
        <fullName evidence="5">Phenol meta deg superfamily protein</fullName>
    </recommendedName>
</protein>
<comment type="caution">
    <text evidence="3">The sequence shown here is derived from an EMBL/GenBank/DDBJ whole genome shotgun (WGS) entry which is preliminary data.</text>
</comment>
<evidence type="ECO:0000256" key="1">
    <source>
        <dbReference type="SAM" id="MobiDB-lite"/>
    </source>
</evidence>
<dbReference type="PATRIC" id="fig|1202724.3.peg.323"/>
<dbReference type="OrthoDB" id="1421312at2"/>
<evidence type="ECO:0000256" key="2">
    <source>
        <dbReference type="SAM" id="SignalP"/>
    </source>
</evidence>
<dbReference type="Proteomes" id="UP000037755">
    <property type="component" value="Unassembled WGS sequence"/>
</dbReference>
<gene>
    <name evidence="3" type="ORF">AM493_01590</name>
</gene>
<reference evidence="3 4" key="1">
    <citation type="submission" date="2015-08" db="EMBL/GenBank/DDBJ databases">
        <title>Whole genome sequence of Flavobacterium akiainvivens IK-1T, from decaying Wikstroemia oahuensis, an endemic Hawaiian shrub.</title>
        <authorList>
            <person name="Wan X."/>
            <person name="Hou S."/>
            <person name="Saito J."/>
            <person name="Donachie S."/>
        </authorList>
    </citation>
    <scope>NUCLEOTIDE SEQUENCE [LARGE SCALE GENOMIC DNA]</scope>
    <source>
        <strain evidence="3 4">IK-1</strain>
    </source>
</reference>
<feature type="compositionally biased region" description="Basic and acidic residues" evidence="1">
    <location>
        <begin position="289"/>
        <end position="322"/>
    </location>
</feature>
<dbReference type="RefSeq" id="WP_054405925.1">
    <property type="nucleotide sequence ID" value="NZ_FOYA01000004.1"/>
</dbReference>
<organism evidence="3 4">
    <name type="scientific">Flavobacterium akiainvivens</name>
    <dbReference type="NCBI Taxonomy" id="1202724"/>
    <lineage>
        <taxon>Bacteria</taxon>
        <taxon>Pseudomonadati</taxon>
        <taxon>Bacteroidota</taxon>
        <taxon>Flavobacteriia</taxon>
        <taxon>Flavobacteriales</taxon>
        <taxon>Flavobacteriaceae</taxon>
        <taxon>Flavobacterium</taxon>
    </lineage>
</organism>
<accession>A0A0M8MFT7</accession>
<keyword evidence="4" id="KW-1185">Reference proteome</keyword>
<evidence type="ECO:0000313" key="3">
    <source>
        <dbReference type="EMBL" id="KOS04877.1"/>
    </source>
</evidence>